<dbReference type="EMBL" id="VFYP01000005">
    <property type="protein sequence ID" value="TPP05474.1"/>
    <property type="molecule type" value="Genomic_DNA"/>
</dbReference>
<dbReference type="PANTHER" id="PTHR46401:SF2">
    <property type="entry name" value="GLYCOSYLTRANSFERASE WBBK-RELATED"/>
    <property type="match status" value="1"/>
</dbReference>
<name>A0A504TST4_9HYPH</name>
<protein>
    <submittedName>
        <fullName evidence="4">Glycosyltransferase family 4 protein</fullName>
    </submittedName>
</protein>
<dbReference type="PANTHER" id="PTHR46401">
    <property type="entry name" value="GLYCOSYLTRANSFERASE WBBK-RELATED"/>
    <property type="match status" value="1"/>
</dbReference>
<dbReference type="AlphaFoldDB" id="A0A504TST4"/>
<accession>A0A504TST4</accession>
<comment type="caution">
    <text evidence="4">The sequence shown here is derived from an EMBL/GenBank/DDBJ whole genome shotgun (WGS) entry which is preliminary data.</text>
</comment>
<evidence type="ECO:0000259" key="3">
    <source>
        <dbReference type="Pfam" id="PF13439"/>
    </source>
</evidence>
<sequence length="380" mass="41747">MKPIVFNGKFLTVAPTGVHRVAEELIQAFERLMVNCQLVGELPEVTVAAPTTAERKPALSLIRLIKQGFASGLPREFPWEQINLPWIARNALLINLCNMGPIFHPDSLTMIHDAQVYLTPASYSLGFRLWYRLIQPLLGRTNRRILTVSEYSKVQLVRYGIAPAEKITVIYNGCDHVLTHKPAPGFVAERGLERGGYVVALSSTQAHKNIRVLFKAFSDQRLSHLTLVLFGATNRETFENLGFEVPANVRFVGRINDAELSALMVEALAFACPSTTEGFGLPPLEAMILGCPSIISPCGALPEVCGDAALQAAPHTPDQWVEQVLRLADDQGLQARLREKGRQRAGLFTWDTAARKLAEVIGLTVLDASLETSASATKSR</sequence>
<evidence type="ECO:0000259" key="2">
    <source>
        <dbReference type="Pfam" id="PF00534"/>
    </source>
</evidence>
<dbReference type="InterPro" id="IPR028098">
    <property type="entry name" value="Glyco_trans_4-like_N"/>
</dbReference>
<dbReference type="Pfam" id="PF00534">
    <property type="entry name" value="Glycos_transf_1"/>
    <property type="match status" value="1"/>
</dbReference>
<dbReference type="Proteomes" id="UP000316429">
    <property type="component" value="Unassembled WGS sequence"/>
</dbReference>
<evidence type="ECO:0000313" key="4">
    <source>
        <dbReference type="EMBL" id="TPP05474.1"/>
    </source>
</evidence>
<keyword evidence="1 4" id="KW-0808">Transferase</keyword>
<dbReference type="OrthoDB" id="9801609at2"/>
<dbReference type="CDD" id="cd03809">
    <property type="entry name" value="GT4_MtfB-like"/>
    <property type="match status" value="1"/>
</dbReference>
<feature type="domain" description="Glycosyltransferase subfamily 4-like N-terminal" evidence="3">
    <location>
        <begin position="103"/>
        <end position="176"/>
    </location>
</feature>
<dbReference type="SUPFAM" id="SSF53756">
    <property type="entry name" value="UDP-Glycosyltransferase/glycogen phosphorylase"/>
    <property type="match status" value="1"/>
</dbReference>
<gene>
    <name evidence="4" type="ORF">FJQ55_20915</name>
</gene>
<dbReference type="GO" id="GO:0009103">
    <property type="term" value="P:lipopolysaccharide biosynthetic process"/>
    <property type="evidence" value="ECO:0007669"/>
    <property type="project" value="TreeGrafter"/>
</dbReference>
<keyword evidence="5" id="KW-1185">Reference proteome</keyword>
<feature type="domain" description="Glycosyl transferase family 1" evidence="2">
    <location>
        <begin position="197"/>
        <end position="344"/>
    </location>
</feature>
<dbReference type="Pfam" id="PF13439">
    <property type="entry name" value="Glyco_transf_4"/>
    <property type="match status" value="1"/>
</dbReference>
<evidence type="ECO:0000256" key="1">
    <source>
        <dbReference type="ARBA" id="ARBA00022679"/>
    </source>
</evidence>
<proteinExistence type="predicted"/>
<dbReference type="InterPro" id="IPR001296">
    <property type="entry name" value="Glyco_trans_1"/>
</dbReference>
<reference evidence="4 5" key="1">
    <citation type="submission" date="2019-06" db="EMBL/GenBank/DDBJ databases">
        <title>Rhizobium sp. CL12 isolated from roots of soybean.</title>
        <authorList>
            <person name="Wang C."/>
        </authorList>
    </citation>
    <scope>NUCLEOTIDE SEQUENCE [LARGE SCALE GENOMIC DNA]</scope>
    <source>
        <strain evidence="4 5">CL12</strain>
    </source>
</reference>
<dbReference type="Gene3D" id="3.40.50.2000">
    <property type="entry name" value="Glycogen Phosphorylase B"/>
    <property type="match status" value="2"/>
</dbReference>
<dbReference type="GO" id="GO:0016757">
    <property type="term" value="F:glycosyltransferase activity"/>
    <property type="evidence" value="ECO:0007669"/>
    <property type="project" value="InterPro"/>
</dbReference>
<dbReference type="RefSeq" id="WP_140831638.1">
    <property type="nucleotide sequence ID" value="NZ_VFYP01000005.1"/>
</dbReference>
<evidence type="ECO:0000313" key="5">
    <source>
        <dbReference type="Proteomes" id="UP000316429"/>
    </source>
</evidence>
<organism evidence="4 5">
    <name type="scientific">Rhizobium glycinendophyticum</name>
    <dbReference type="NCBI Taxonomy" id="2589807"/>
    <lineage>
        <taxon>Bacteria</taxon>
        <taxon>Pseudomonadati</taxon>
        <taxon>Pseudomonadota</taxon>
        <taxon>Alphaproteobacteria</taxon>
        <taxon>Hyphomicrobiales</taxon>
        <taxon>Rhizobiaceae</taxon>
        <taxon>Rhizobium/Agrobacterium group</taxon>
        <taxon>Rhizobium</taxon>
    </lineage>
</organism>